<accession>A0A175RA59</accession>
<dbReference type="AlphaFoldDB" id="A0A175RA59"/>
<dbReference type="OrthoDB" id="9759295at2"/>
<feature type="transmembrane region" description="Helical" evidence="8">
    <location>
        <begin position="6"/>
        <end position="31"/>
    </location>
</feature>
<evidence type="ECO:0000256" key="7">
    <source>
        <dbReference type="SAM" id="MobiDB-lite"/>
    </source>
</evidence>
<proteinExistence type="inferred from homology"/>
<name>A0A175RA59_9HYPH</name>
<feature type="compositionally biased region" description="Basic and acidic residues" evidence="7">
    <location>
        <begin position="597"/>
        <end position="618"/>
    </location>
</feature>
<dbReference type="InterPro" id="IPR027417">
    <property type="entry name" value="P-loop_NTPase"/>
</dbReference>
<gene>
    <name evidence="9" type="ORF">NS226_08245</name>
</gene>
<feature type="region of interest" description="Disordered" evidence="7">
    <location>
        <begin position="550"/>
        <end position="630"/>
    </location>
</feature>
<feature type="transmembrane region" description="Helical" evidence="8">
    <location>
        <begin position="43"/>
        <end position="63"/>
    </location>
</feature>
<evidence type="ECO:0000256" key="1">
    <source>
        <dbReference type="ARBA" id="ARBA00004651"/>
    </source>
</evidence>
<dbReference type="PANTHER" id="PTHR37937:SF1">
    <property type="entry name" value="CONJUGATIVE TRANSFER: DNA TRANSPORT"/>
    <property type="match status" value="1"/>
</dbReference>
<evidence type="ECO:0000256" key="3">
    <source>
        <dbReference type="ARBA" id="ARBA00022475"/>
    </source>
</evidence>
<sequence>MSGTKVLWGQILTVLLIVLATTWGATEYVAWKLGFQAQLGPPWFTLLGWPFYLPPSFFWWWYFYDAYAPEIFVRGAFIAASGGFIAVAVAIGMSIWRAREAKKVETYGSARWAGTEEVRESGLLGPDGVVLGRHDREYLRHDGPEHVLCFAPTRSGKGVGLVVPSLLAWPESAIVHDIKGENWQLTAGFRARHGRVLLFDPTNAQSSAYNPLLEVRRGEWEVRDVQNIADILVDPEGSLDKRNHWEKTSHALLVGAILHVLYAGEDKTLAGVAAFLSDPKRPIESTLAAMMKTAHLGPSGPHPVIASAARELLNKSDNERSGVLSTAMSFLGLYRDPVVAEVTRRCDWRIGDIVGGKHPATLYLVVPPSDINRTKPLIRLILNQIGRRLTEDLRAKTGRRRLLLMLDEFPALGRLDFFESALAFMAGYGLKAFLIAQSLNQIEKAYGPNNSILDNCHVRVSFATNDERTAKRVSDALGTATEMKAMKNYAGHRLSPWLGHLMVSRSETARPLLTPGEVMQLPPSDEIVMVAGTPPIRAKKARYYEDARFRERILPPPAPTNPRQAQPDDWTTLPIPVQPPLAGSGAGEGETDDDPTDSERRHQPELSRVQPIDRKPPVENEFEIDFEHDEEMEDAALRNRRMTGLMEGVARQISLDRNDGMEL</sequence>
<dbReference type="EMBL" id="LDPZ01000016">
    <property type="protein sequence ID" value="KTQ96347.1"/>
    <property type="molecule type" value="Genomic_DNA"/>
</dbReference>
<evidence type="ECO:0000313" key="9">
    <source>
        <dbReference type="EMBL" id="KTQ96347.1"/>
    </source>
</evidence>
<evidence type="ECO:0000313" key="10">
    <source>
        <dbReference type="Proteomes" id="UP000078272"/>
    </source>
</evidence>
<dbReference type="Gene3D" id="3.40.50.300">
    <property type="entry name" value="P-loop containing nucleotide triphosphate hydrolases"/>
    <property type="match status" value="1"/>
</dbReference>
<feature type="transmembrane region" description="Helical" evidence="8">
    <location>
        <begin position="75"/>
        <end position="96"/>
    </location>
</feature>
<protein>
    <submittedName>
        <fullName evidence="9">Conjugal transfer protein TraG</fullName>
    </submittedName>
</protein>
<evidence type="ECO:0000256" key="2">
    <source>
        <dbReference type="ARBA" id="ARBA00008806"/>
    </source>
</evidence>
<keyword evidence="3" id="KW-1003">Cell membrane</keyword>
<dbReference type="RefSeq" id="WP_058634582.1">
    <property type="nucleotide sequence ID" value="NZ_LDPZ01000016.1"/>
</dbReference>
<organism evidence="9 10">
    <name type="scientific">Aureimonas ureilytica</name>
    <dbReference type="NCBI Taxonomy" id="401562"/>
    <lineage>
        <taxon>Bacteria</taxon>
        <taxon>Pseudomonadati</taxon>
        <taxon>Pseudomonadota</taxon>
        <taxon>Alphaproteobacteria</taxon>
        <taxon>Hyphomicrobiales</taxon>
        <taxon>Aurantimonadaceae</taxon>
        <taxon>Aureimonas</taxon>
    </lineage>
</organism>
<dbReference type="InterPro" id="IPR003688">
    <property type="entry name" value="TraG/VirD4"/>
</dbReference>
<evidence type="ECO:0000256" key="8">
    <source>
        <dbReference type="SAM" id="Phobius"/>
    </source>
</evidence>
<dbReference type="GO" id="GO:0005886">
    <property type="term" value="C:plasma membrane"/>
    <property type="evidence" value="ECO:0007669"/>
    <property type="project" value="UniProtKB-SubCell"/>
</dbReference>
<reference evidence="9 10" key="1">
    <citation type="journal article" date="2016" name="Front. Microbiol.">
        <title>Genomic Resource of Rice Seed Associated Bacteria.</title>
        <authorList>
            <person name="Midha S."/>
            <person name="Bansal K."/>
            <person name="Sharma S."/>
            <person name="Kumar N."/>
            <person name="Patil P.P."/>
            <person name="Chaudhry V."/>
            <person name="Patil P.B."/>
        </authorList>
    </citation>
    <scope>NUCLEOTIDE SEQUENCE [LARGE SCALE GENOMIC DNA]</scope>
    <source>
        <strain evidence="9 10">NS226</strain>
    </source>
</reference>
<comment type="subcellular location">
    <subcellularLocation>
        <location evidence="1">Cell membrane</location>
        <topology evidence="1">Multi-pass membrane protein</topology>
    </subcellularLocation>
</comment>
<evidence type="ECO:0000256" key="4">
    <source>
        <dbReference type="ARBA" id="ARBA00022692"/>
    </source>
</evidence>
<comment type="caution">
    <text evidence="9">The sequence shown here is derived from an EMBL/GenBank/DDBJ whole genome shotgun (WGS) entry which is preliminary data.</text>
</comment>
<keyword evidence="6 8" id="KW-0472">Membrane</keyword>
<evidence type="ECO:0000256" key="5">
    <source>
        <dbReference type="ARBA" id="ARBA00022989"/>
    </source>
</evidence>
<dbReference type="Pfam" id="PF02534">
    <property type="entry name" value="T4SS-DNA_transf"/>
    <property type="match status" value="1"/>
</dbReference>
<evidence type="ECO:0000256" key="6">
    <source>
        <dbReference type="ARBA" id="ARBA00023136"/>
    </source>
</evidence>
<feature type="compositionally biased region" description="Acidic residues" evidence="7">
    <location>
        <begin position="620"/>
        <end position="630"/>
    </location>
</feature>
<dbReference type="PANTHER" id="PTHR37937">
    <property type="entry name" value="CONJUGATIVE TRANSFER: DNA TRANSPORT"/>
    <property type="match status" value="1"/>
</dbReference>
<keyword evidence="4 8" id="KW-0812">Transmembrane</keyword>
<keyword evidence="5 8" id="KW-1133">Transmembrane helix</keyword>
<dbReference type="Proteomes" id="UP000078272">
    <property type="component" value="Unassembled WGS sequence"/>
</dbReference>
<dbReference type="SUPFAM" id="SSF52540">
    <property type="entry name" value="P-loop containing nucleoside triphosphate hydrolases"/>
    <property type="match status" value="1"/>
</dbReference>
<dbReference type="PATRIC" id="fig|401562.3.peg.996"/>
<dbReference type="InterPro" id="IPR051539">
    <property type="entry name" value="T4SS-coupling_protein"/>
</dbReference>
<dbReference type="CDD" id="cd01127">
    <property type="entry name" value="TrwB_TraG_TraD_VirD4"/>
    <property type="match status" value="1"/>
</dbReference>
<dbReference type="NCBIfam" id="NF010450">
    <property type="entry name" value="PRK13876.1"/>
    <property type="match status" value="1"/>
</dbReference>
<comment type="similarity">
    <text evidence="2">Belongs to the VirD4/TraG family.</text>
</comment>